<dbReference type="CDD" id="cd10948">
    <property type="entry name" value="CE4_BsPdaA_like"/>
    <property type="match status" value="1"/>
</dbReference>
<protein>
    <submittedName>
        <fullName evidence="3">Polysaccharide deacetylase family protein</fullName>
    </submittedName>
</protein>
<dbReference type="EMBL" id="JACRTL010000001">
    <property type="protein sequence ID" value="MBC8609729.1"/>
    <property type="molecule type" value="Genomic_DNA"/>
</dbReference>
<dbReference type="PANTHER" id="PTHR10587">
    <property type="entry name" value="GLYCOSYL TRANSFERASE-RELATED"/>
    <property type="match status" value="1"/>
</dbReference>
<evidence type="ECO:0000259" key="2">
    <source>
        <dbReference type="PROSITE" id="PS51677"/>
    </source>
</evidence>
<organism evidence="3 4">
    <name type="scientific">Massiliimalia timonensis</name>
    <dbReference type="NCBI Taxonomy" id="1987501"/>
    <lineage>
        <taxon>Bacteria</taxon>
        <taxon>Bacillati</taxon>
        <taxon>Bacillota</taxon>
        <taxon>Clostridia</taxon>
        <taxon>Eubacteriales</taxon>
        <taxon>Oscillospiraceae</taxon>
        <taxon>Massiliimalia</taxon>
    </lineage>
</organism>
<dbReference type="GO" id="GO:0005975">
    <property type="term" value="P:carbohydrate metabolic process"/>
    <property type="evidence" value="ECO:0007669"/>
    <property type="project" value="InterPro"/>
</dbReference>
<evidence type="ECO:0000313" key="3">
    <source>
        <dbReference type="EMBL" id="MBC8609729.1"/>
    </source>
</evidence>
<feature type="region of interest" description="Disordered" evidence="1">
    <location>
        <begin position="63"/>
        <end position="86"/>
    </location>
</feature>
<dbReference type="PANTHER" id="PTHR10587:SF78">
    <property type="entry name" value="PEPTIDOGLYCAN-N-ACETYLMURAMIC ACID DEACETYLASE PDAA"/>
    <property type="match status" value="1"/>
</dbReference>
<dbReference type="Pfam" id="PF01522">
    <property type="entry name" value="Polysacc_deac_1"/>
    <property type="match status" value="1"/>
</dbReference>
<dbReference type="InterPro" id="IPR014235">
    <property type="entry name" value="Spore_PdaA"/>
</dbReference>
<dbReference type="OrthoDB" id="9812065at2"/>
<comment type="caution">
    <text evidence="3">The sequence shown here is derived from an EMBL/GenBank/DDBJ whole genome shotgun (WGS) entry which is preliminary data.</text>
</comment>
<reference evidence="3" key="1">
    <citation type="submission" date="2020-08" db="EMBL/GenBank/DDBJ databases">
        <title>Genome public.</title>
        <authorList>
            <person name="Liu C."/>
            <person name="Sun Q."/>
        </authorList>
    </citation>
    <scope>NUCLEOTIDE SEQUENCE</scope>
    <source>
        <strain evidence="3">NSJ-15</strain>
    </source>
</reference>
<dbReference type="Gene3D" id="3.20.20.370">
    <property type="entry name" value="Glycoside hydrolase/deacetylase"/>
    <property type="match status" value="1"/>
</dbReference>
<gene>
    <name evidence="3" type="ORF">H8702_01160</name>
</gene>
<feature type="region of interest" description="Disordered" evidence="1">
    <location>
        <begin position="14"/>
        <end position="46"/>
    </location>
</feature>
<dbReference type="AlphaFoldDB" id="A0A8J6TP32"/>
<dbReference type="InterPro" id="IPR011330">
    <property type="entry name" value="Glyco_hydro/deAcase_b/a-brl"/>
</dbReference>
<accession>A0A8J6TP32</accession>
<name>A0A8J6TP32_9FIRM</name>
<proteinExistence type="predicted"/>
<evidence type="ECO:0000256" key="1">
    <source>
        <dbReference type="SAM" id="MobiDB-lite"/>
    </source>
</evidence>
<dbReference type="Proteomes" id="UP000632659">
    <property type="component" value="Unassembled WGS sequence"/>
</dbReference>
<keyword evidence="4" id="KW-1185">Reference proteome</keyword>
<evidence type="ECO:0000313" key="4">
    <source>
        <dbReference type="Proteomes" id="UP000632659"/>
    </source>
</evidence>
<dbReference type="GO" id="GO:0016020">
    <property type="term" value="C:membrane"/>
    <property type="evidence" value="ECO:0007669"/>
    <property type="project" value="TreeGrafter"/>
</dbReference>
<dbReference type="InterPro" id="IPR002509">
    <property type="entry name" value="NODB_dom"/>
</dbReference>
<sequence>MALSLSLLFTACSSSDDDDKNTSSTNSNGVVEDVVSDIGDGTNDVLSDVNDVVSDVISGTEDVVSDITHGDDDKTDSDLNSGDTTSKTAALPAAGSLENVSVNEAELQALDNASHGWGQGKDVDDANRPTSCLTFQEQYGRYAAQFIGDEQKEVYLTFDEGYENGYTAQILDVLKEKECPAVFFVTMPYVKENPDLIQRMIDEGHVVGNHTVNHPSMPSVSLEQAKQEIAGLHDYVSENFHYQMTLFRPPRGEWSERTLALTQKLGYDTIFWSFAYQDWEVDAQPDKAMALEKTVSSVHDGAIYLLHAVSSTNTAILGDFIDQVRAKGYTFATLQA</sequence>
<dbReference type="InterPro" id="IPR050248">
    <property type="entry name" value="Polysacc_deacetylase_ArnD"/>
</dbReference>
<dbReference type="PROSITE" id="PS51677">
    <property type="entry name" value="NODB"/>
    <property type="match status" value="1"/>
</dbReference>
<dbReference type="SUPFAM" id="SSF88713">
    <property type="entry name" value="Glycoside hydrolase/deacetylase"/>
    <property type="match status" value="1"/>
</dbReference>
<dbReference type="GO" id="GO:0016810">
    <property type="term" value="F:hydrolase activity, acting on carbon-nitrogen (but not peptide) bonds"/>
    <property type="evidence" value="ECO:0007669"/>
    <property type="project" value="InterPro"/>
</dbReference>
<feature type="domain" description="NodB homology" evidence="2">
    <location>
        <begin position="152"/>
        <end position="332"/>
    </location>
</feature>